<dbReference type="RefSeq" id="WP_076517463.1">
    <property type="nucleotide sequence ID" value="NZ_FTOH01000010.1"/>
</dbReference>
<sequence length="330" mass="36398">MRIFAFLLLLGSLLAPAAHAATLKIATLAPDGTSWMKVMRQAAADIKTETEGRVKIKYFPGGVQGSDKSVLRKMRIGQLQGGAVATGSLINISPASQIYNLPFTFRTLEEVRAIREEFDPYIVSELAKKGYVVLGISEAGFAYMMSDEPIRTSDDARKQKVWVPEGDLIGETTFENGGVEPISLPLSDVYTSLQTGLIDTIVVNASSAIALQWHTKVNYVTDFPLLFLTGAIIVDQKAFRKISTEDQAVVKRIMAEAFASMDAQNEKDEAGARDALAQNGIEFVELSEEDKQAWEELATGVVDELASKEIYPVEVFKRLQQRLEEMRQEP</sequence>
<gene>
    <name evidence="5" type="ORF">SAMN05421686_11034</name>
</gene>
<dbReference type="Pfam" id="PF03480">
    <property type="entry name" value="DctP"/>
    <property type="match status" value="1"/>
</dbReference>
<dbReference type="PANTHER" id="PTHR33376:SF7">
    <property type="entry name" value="C4-DICARBOXYLATE-BINDING PROTEIN DCTB"/>
    <property type="match status" value="1"/>
</dbReference>
<evidence type="ECO:0000256" key="1">
    <source>
        <dbReference type="ARBA" id="ARBA00009023"/>
    </source>
</evidence>
<keyword evidence="2" id="KW-0813">Transport</keyword>
<dbReference type="Gene3D" id="3.40.190.170">
    <property type="entry name" value="Bacterial extracellular solute-binding protein, family 7"/>
    <property type="match status" value="1"/>
</dbReference>
<organism evidence="5 6">
    <name type="scientific">Thalassolituus maritimus</name>
    <dbReference type="NCBI Taxonomy" id="484498"/>
    <lineage>
        <taxon>Bacteria</taxon>
        <taxon>Pseudomonadati</taxon>
        <taxon>Pseudomonadota</taxon>
        <taxon>Gammaproteobacteria</taxon>
        <taxon>Oceanospirillales</taxon>
        <taxon>Oceanospirillaceae</taxon>
        <taxon>Thalassolituus</taxon>
    </lineage>
</organism>
<dbReference type="STRING" id="484498.SAMN05421686_11034"/>
<evidence type="ECO:0000313" key="5">
    <source>
        <dbReference type="EMBL" id="SIT10979.1"/>
    </source>
</evidence>
<dbReference type="Proteomes" id="UP000185639">
    <property type="component" value="Unassembled WGS sequence"/>
</dbReference>
<dbReference type="NCBIfam" id="NF037995">
    <property type="entry name" value="TRAP_S1"/>
    <property type="match status" value="1"/>
</dbReference>
<protein>
    <submittedName>
        <fullName evidence="5">TRAP-type C4-dicarboxylate transport system, substrate-binding protein</fullName>
    </submittedName>
</protein>
<dbReference type="CDD" id="cd13670">
    <property type="entry name" value="PBP2_TRAP_Tp0957_like"/>
    <property type="match status" value="1"/>
</dbReference>
<accession>A0A1N7PKS5</accession>
<feature type="signal peptide" evidence="4">
    <location>
        <begin position="1"/>
        <end position="20"/>
    </location>
</feature>
<evidence type="ECO:0000313" key="6">
    <source>
        <dbReference type="Proteomes" id="UP000185639"/>
    </source>
</evidence>
<reference evidence="6" key="1">
    <citation type="submission" date="2017-01" db="EMBL/GenBank/DDBJ databases">
        <authorList>
            <person name="Varghese N."/>
            <person name="Submissions S."/>
        </authorList>
    </citation>
    <scope>NUCLEOTIDE SEQUENCE [LARGE SCALE GENOMIC DNA]</scope>
    <source>
        <strain evidence="6">DSM 24913</strain>
    </source>
</reference>
<name>A0A1N7PKS5_9GAMM</name>
<dbReference type="PANTHER" id="PTHR33376">
    <property type="match status" value="1"/>
</dbReference>
<proteinExistence type="inferred from homology"/>
<dbReference type="InterPro" id="IPR038404">
    <property type="entry name" value="TRAP_DctP_sf"/>
</dbReference>
<feature type="chain" id="PRO_5012207634" evidence="4">
    <location>
        <begin position="21"/>
        <end position="330"/>
    </location>
</feature>
<keyword evidence="6" id="KW-1185">Reference proteome</keyword>
<evidence type="ECO:0000256" key="3">
    <source>
        <dbReference type="ARBA" id="ARBA00022729"/>
    </source>
</evidence>
<dbReference type="EMBL" id="FTOH01000010">
    <property type="protein sequence ID" value="SIT10979.1"/>
    <property type="molecule type" value="Genomic_DNA"/>
</dbReference>
<dbReference type="AlphaFoldDB" id="A0A1N7PKS5"/>
<evidence type="ECO:0000256" key="2">
    <source>
        <dbReference type="ARBA" id="ARBA00022448"/>
    </source>
</evidence>
<dbReference type="OrthoDB" id="5670809at2"/>
<comment type="similarity">
    <text evidence="1">Belongs to the bacterial solute-binding protein 7 family.</text>
</comment>
<dbReference type="GO" id="GO:0055085">
    <property type="term" value="P:transmembrane transport"/>
    <property type="evidence" value="ECO:0007669"/>
    <property type="project" value="InterPro"/>
</dbReference>
<dbReference type="InterPro" id="IPR018389">
    <property type="entry name" value="DctP_fam"/>
</dbReference>
<keyword evidence="3 4" id="KW-0732">Signal</keyword>
<evidence type="ECO:0000256" key="4">
    <source>
        <dbReference type="SAM" id="SignalP"/>
    </source>
</evidence>